<keyword evidence="1" id="KW-1133">Transmembrane helix</keyword>
<evidence type="ECO:0000313" key="2">
    <source>
        <dbReference type="EMBL" id="DAD86171.1"/>
    </source>
</evidence>
<evidence type="ECO:0000256" key="1">
    <source>
        <dbReference type="SAM" id="Phobius"/>
    </source>
</evidence>
<accession>A0A8S5MW91</accession>
<organism evidence="2">
    <name type="scientific">Myoviridae sp. ctxZR60</name>
    <dbReference type="NCBI Taxonomy" id="2826712"/>
    <lineage>
        <taxon>Viruses</taxon>
        <taxon>Duplodnaviria</taxon>
        <taxon>Heunggongvirae</taxon>
        <taxon>Uroviricota</taxon>
        <taxon>Caudoviricetes</taxon>
    </lineage>
</organism>
<feature type="transmembrane region" description="Helical" evidence="1">
    <location>
        <begin position="73"/>
        <end position="94"/>
    </location>
</feature>
<reference evidence="2" key="1">
    <citation type="journal article" date="2021" name="Proc. Natl. Acad. Sci. U.S.A.">
        <title>A Catalog of Tens of Thousands of Viruses from Human Metagenomes Reveals Hidden Associations with Chronic Diseases.</title>
        <authorList>
            <person name="Tisza M.J."/>
            <person name="Buck C.B."/>
        </authorList>
    </citation>
    <scope>NUCLEOTIDE SEQUENCE</scope>
    <source>
        <strain evidence="2">CtxZR60</strain>
    </source>
</reference>
<keyword evidence="1" id="KW-0812">Transmembrane</keyword>
<protein>
    <submittedName>
        <fullName evidence="2">Hemolysin XhlA</fullName>
    </submittedName>
</protein>
<keyword evidence="1" id="KW-0472">Membrane</keyword>
<sequence>MNEVEMEHRLTAVEKLAGSNKHRIDEVEENNKALQDISKSVAVMAEQMKTMNSKVDSMDTAVKQLQAVPAKRWDALIAVILSALATGIVGIVLGKIL</sequence>
<dbReference type="EMBL" id="BK014995">
    <property type="protein sequence ID" value="DAD86171.1"/>
    <property type="molecule type" value="Genomic_DNA"/>
</dbReference>
<name>A0A8S5MW91_9CAUD</name>
<proteinExistence type="predicted"/>